<name>A0A150WPS6_BDEBC</name>
<protein>
    <recommendedName>
        <fullName evidence="1">Elongation factor G-binding protein C-terminal treble-clef zinc-finger domain-containing protein</fullName>
    </recommendedName>
</protein>
<feature type="domain" description="Elongation factor G-binding protein C-terminal treble-clef zinc-finger" evidence="1">
    <location>
        <begin position="22"/>
        <end position="145"/>
    </location>
</feature>
<organism evidence="2 3">
    <name type="scientific">Bdellovibrio bacteriovorus</name>
    <dbReference type="NCBI Taxonomy" id="959"/>
    <lineage>
        <taxon>Bacteria</taxon>
        <taxon>Pseudomonadati</taxon>
        <taxon>Bdellovibrionota</taxon>
        <taxon>Bdellovibrionia</taxon>
        <taxon>Bdellovibrionales</taxon>
        <taxon>Pseudobdellovibrionaceae</taxon>
        <taxon>Bdellovibrio</taxon>
    </lineage>
</organism>
<gene>
    <name evidence="2" type="ORF">AZI86_05505</name>
</gene>
<dbReference type="RefSeq" id="WP_061834067.1">
    <property type="nucleotide sequence ID" value="NZ_LUKE01000001.1"/>
</dbReference>
<dbReference type="Proteomes" id="UP000075320">
    <property type="component" value="Unassembled WGS sequence"/>
</dbReference>
<comment type="caution">
    <text evidence="2">The sequence shown here is derived from an EMBL/GenBank/DDBJ whole genome shotgun (WGS) entry which is preliminary data.</text>
</comment>
<accession>A0A150WPS6</accession>
<evidence type="ECO:0000259" key="1">
    <source>
        <dbReference type="Pfam" id="PF16571"/>
    </source>
</evidence>
<sequence>MHTQSNNFLKENLFTINSEEELVNSFRARDQKKLVLPEKVNFPLHARSYFTWKESSGVYTYLVIKLPNWDMPRGVVFKRTPSTGEPTGGLCSWCNAYGSSEDIGMLSVAMNNNVSFSYFICQDLSCIEKIEDAANLSGKDPEKYIAELYFRIGKMFEKISGYKPE</sequence>
<dbReference type="EMBL" id="LUKE01000001">
    <property type="protein sequence ID" value="KYG66503.1"/>
    <property type="molecule type" value="Genomic_DNA"/>
</dbReference>
<dbReference type="OrthoDB" id="5381823at2"/>
<keyword evidence="3" id="KW-1185">Reference proteome</keyword>
<dbReference type="Pfam" id="PF16571">
    <property type="entry name" value="FBP_C"/>
    <property type="match status" value="1"/>
</dbReference>
<evidence type="ECO:0000313" key="3">
    <source>
        <dbReference type="Proteomes" id="UP000075320"/>
    </source>
</evidence>
<dbReference type="AlphaFoldDB" id="A0A150WPS6"/>
<proteinExistence type="predicted"/>
<evidence type="ECO:0000313" key="2">
    <source>
        <dbReference type="EMBL" id="KYG66503.1"/>
    </source>
</evidence>
<reference evidence="2 3" key="1">
    <citation type="submission" date="2016-03" db="EMBL/GenBank/DDBJ databases">
        <authorList>
            <person name="Ploux O."/>
        </authorList>
    </citation>
    <scope>NUCLEOTIDE SEQUENCE [LARGE SCALE GENOMIC DNA]</scope>
    <source>
        <strain evidence="2 3">R0</strain>
    </source>
</reference>
<dbReference type="InterPro" id="IPR032330">
    <property type="entry name" value="EF-G-binding_C"/>
</dbReference>